<evidence type="ECO:0000313" key="2">
    <source>
        <dbReference type="EMBL" id="EAQ11571.1"/>
    </source>
</evidence>
<accession>A3VJJ4</accession>
<dbReference type="HOGENOM" id="CLU_1956950_0_0_5"/>
<feature type="signal peptide" evidence="1">
    <location>
        <begin position="1"/>
        <end position="23"/>
    </location>
</feature>
<organism evidence="2 3">
    <name type="scientific">Maritimibacter alkaliphilus HTCC2654</name>
    <dbReference type="NCBI Taxonomy" id="314271"/>
    <lineage>
        <taxon>Bacteria</taxon>
        <taxon>Pseudomonadati</taxon>
        <taxon>Pseudomonadota</taxon>
        <taxon>Alphaproteobacteria</taxon>
        <taxon>Rhodobacterales</taxon>
        <taxon>Roseobacteraceae</taxon>
        <taxon>Maritimibacter</taxon>
    </lineage>
</organism>
<comment type="caution">
    <text evidence="2">The sequence shown here is derived from an EMBL/GenBank/DDBJ whole genome shotgun (WGS) entry which is preliminary data.</text>
</comment>
<keyword evidence="3" id="KW-1185">Reference proteome</keyword>
<dbReference type="RefSeq" id="WP_008328915.1">
    <property type="nucleotide sequence ID" value="NZ_CH902578.1"/>
</dbReference>
<dbReference type="STRING" id="314271.RB2654_04049"/>
<reference evidence="2 3" key="1">
    <citation type="journal article" date="2010" name="J. Bacteriol.">
        <title>Genome sequences of Pelagibaca bermudensis HTCC2601T and Maritimibacter alkaliphilus HTCC2654T, the type strains of two marine Roseobacter genera.</title>
        <authorList>
            <person name="Thrash J.C."/>
            <person name="Cho J.C."/>
            <person name="Ferriera S."/>
            <person name="Johnson J."/>
            <person name="Vergin K.L."/>
            <person name="Giovannoni S.J."/>
        </authorList>
    </citation>
    <scope>NUCLEOTIDE SEQUENCE [LARGE SCALE GENOMIC DNA]</scope>
    <source>
        <strain evidence="2 3">HTCC2654</strain>
    </source>
</reference>
<dbReference type="AlphaFoldDB" id="A3VJJ4"/>
<evidence type="ECO:0000313" key="3">
    <source>
        <dbReference type="Proteomes" id="UP000002931"/>
    </source>
</evidence>
<name>A3VJJ4_9RHOB</name>
<feature type="chain" id="PRO_5002662320" evidence="1">
    <location>
        <begin position="24"/>
        <end position="128"/>
    </location>
</feature>
<dbReference type="Proteomes" id="UP000002931">
    <property type="component" value="Unassembled WGS sequence"/>
</dbReference>
<evidence type="ECO:0000256" key="1">
    <source>
        <dbReference type="SAM" id="SignalP"/>
    </source>
</evidence>
<dbReference type="EMBL" id="AAMT01000014">
    <property type="protein sequence ID" value="EAQ11571.1"/>
    <property type="molecule type" value="Genomic_DNA"/>
</dbReference>
<dbReference type="OrthoDB" id="6129890at2"/>
<keyword evidence="1" id="KW-0732">Signal</keyword>
<proteinExistence type="predicted"/>
<protein>
    <submittedName>
        <fullName evidence="2">Glucose-inhibited division protein A</fullName>
    </submittedName>
</protein>
<gene>
    <name evidence="2" type="ORF">RB2654_04049</name>
</gene>
<sequence length="128" mass="13794">MKRRAFIATSSAAALVAATPAQAQLFRGRKLAALVERCRAHLARSFPASVMAQPATETFLAAYAEHALDRPDLFPEDGAFFHFLTSTTVIAHVETGEDLSFDVIFDPHDAPCSNHLGALYAPVGEHDA</sequence>